<evidence type="ECO:0000313" key="5">
    <source>
        <dbReference type="Proteomes" id="UP000077271"/>
    </source>
</evidence>
<protein>
    <recommendedName>
        <fullName evidence="3">SLH domain-containing protein</fullName>
    </recommendedName>
</protein>
<gene>
    <name evidence="4" type="ORF">AWH48_08505</name>
</gene>
<dbReference type="Gene3D" id="3.30.565.40">
    <property type="entry name" value="Fervidobacterium nodosum Rt17-B1 like"/>
    <property type="match status" value="1"/>
</dbReference>
<organism evidence="4 5">
    <name type="scientific">Domibacillus aminovorans</name>
    <dbReference type="NCBI Taxonomy" id="29332"/>
    <lineage>
        <taxon>Bacteria</taxon>
        <taxon>Bacillati</taxon>
        <taxon>Bacillota</taxon>
        <taxon>Bacilli</taxon>
        <taxon>Bacillales</taxon>
        <taxon>Bacillaceae</taxon>
        <taxon>Domibacillus</taxon>
    </lineage>
</organism>
<dbReference type="OrthoDB" id="5637at2"/>
<name>A0A177KMM3_9BACI</name>
<dbReference type="PANTHER" id="PTHR43308">
    <property type="entry name" value="OUTER MEMBRANE PROTEIN ALPHA-RELATED"/>
    <property type="match status" value="1"/>
</dbReference>
<accession>A0A177KMM3</accession>
<dbReference type="InterPro" id="IPR051465">
    <property type="entry name" value="Cell_Envelope_Struct_Comp"/>
</dbReference>
<sequence>MKKVLFILMALGLLLGLTAPPQTEAATYSDVPSTHWAAKEISYLSDLGILKGSSNGKFNKDAPVTKAQAAAILVRAKKLSLVNVPNPGFSDVPVTHPFYKEIAAAVNAGWFSKGASFQPDNQLKRIEMAKVTQLAFGITGSVPVEWEDMSQTYSGYTYVTPLLANGITSGYTATKFNPTAKVTRAQFAVFTARAMNTQFRMKVVTYPKKAASDIFYPQFVDTTGMNHFTYLNEFYQEEGQSLVNYRNEIMELAQEDDQLGEYYSYGVSYKVPRADLSFISVVFDSYQYTGGAHGYEQIFSYNYDVKNDSFISLDDLATKANYEQAVINRINAMNVSYYPYFGGPESLDELQYQFYMTPAGFVMYLNPYEYAPYAAGIREFQMPYSMIR</sequence>
<dbReference type="Pfam" id="PF13739">
    <property type="entry name" value="PdaC"/>
    <property type="match status" value="1"/>
</dbReference>
<feature type="signal peptide" evidence="2">
    <location>
        <begin position="1"/>
        <end position="25"/>
    </location>
</feature>
<reference evidence="4 5" key="1">
    <citation type="submission" date="2016-01" db="EMBL/GenBank/DDBJ databases">
        <title>Investigation of taxonomic status of Bacillus aminovorans.</title>
        <authorList>
            <person name="Verma A."/>
            <person name="Pal Y."/>
            <person name="Krishnamurthi S."/>
        </authorList>
    </citation>
    <scope>NUCLEOTIDE SEQUENCE [LARGE SCALE GENOMIC DNA]</scope>
    <source>
        <strain evidence="4 5">DSM 4337</strain>
    </source>
</reference>
<evidence type="ECO:0000259" key="3">
    <source>
        <dbReference type="PROSITE" id="PS51272"/>
    </source>
</evidence>
<evidence type="ECO:0000313" key="4">
    <source>
        <dbReference type="EMBL" id="OAH54622.1"/>
    </source>
</evidence>
<feature type="domain" description="SLH" evidence="3">
    <location>
        <begin position="142"/>
        <end position="205"/>
    </location>
</feature>
<evidence type="ECO:0000256" key="2">
    <source>
        <dbReference type="SAM" id="SignalP"/>
    </source>
</evidence>
<dbReference type="Proteomes" id="UP000077271">
    <property type="component" value="Unassembled WGS sequence"/>
</dbReference>
<dbReference type="Pfam" id="PF00395">
    <property type="entry name" value="SLH"/>
    <property type="match status" value="3"/>
</dbReference>
<feature type="domain" description="SLH" evidence="3">
    <location>
        <begin position="24"/>
        <end position="87"/>
    </location>
</feature>
<comment type="caution">
    <text evidence="4">The sequence shown here is derived from an EMBL/GenBank/DDBJ whole genome shotgun (WGS) entry which is preliminary data.</text>
</comment>
<dbReference type="InterPro" id="IPR021729">
    <property type="entry name" value="DUF3298"/>
</dbReference>
<dbReference type="InterPro" id="IPR037126">
    <property type="entry name" value="PdaC/RsiV-like_sf"/>
</dbReference>
<dbReference type="PROSITE" id="PS51272">
    <property type="entry name" value="SLH"/>
    <property type="match status" value="2"/>
</dbReference>
<dbReference type="InterPro" id="IPR001119">
    <property type="entry name" value="SLH_dom"/>
</dbReference>
<dbReference type="AlphaFoldDB" id="A0A177KMM3"/>
<evidence type="ECO:0000256" key="1">
    <source>
        <dbReference type="ARBA" id="ARBA00022729"/>
    </source>
</evidence>
<proteinExistence type="predicted"/>
<dbReference type="EMBL" id="LQWZ01000033">
    <property type="protein sequence ID" value="OAH54622.1"/>
    <property type="molecule type" value="Genomic_DNA"/>
</dbReference>
<dbReference type="Pfam" id="PF11738">
    <property type="entry name" value="DUF3298"/>
    <property type="match status" value="1"/>
</dbReference>
<dbReference type="RefSeq" id="WP_063975214.1">
    <property type="nucleotide sequence ID" value="NZ_LQWZ01000033.1"/>
</dbReference>
<feature type="chain" id="PRO_5008066210" description="SLH domain-containing protein" evidence="2">
    <location>
        <begin position="26"/>
        <end position="388"/>
    </location>
</feature>
<keyword evidence="1 2" id="KW-0732">Signal</keyword>
<dbReference type="Gene3D" id="3.90.640.20">
    <property type="entry name" value="Heat-shock cognate protein, ATPase"/>
    <property type="match status" value="1"/>
</dbReference>
<dbReference type="InterPro" id="IPR025303">
    <property type="entry name" value="PdaC"/>
</dbReference>